<evidence type="ECO:0000256" key="1">
    <source>
        <dbReference type="ARBA" id="ARBA00004442"/>
    </source>
</evidence>
<comment type="subcellular location">
    <subcellularLocation>
        <location evidence="1">Cell outer membrane</location>
    </subcellularLocation>
</comment>
<dbReference type="PROSITE" id="PS51257">
    <property type="entry name" value="PROKAR_LIPOPROTEIN"/>
    <property type="match status" value="1"/>
</dbReference>
<keyword evidence="9" id="KW-1185">Reference proteome</keyword>
<organism evidence="8 9">
    <name type="scientific">Chitinophaga defluvii</name>
    <dbReference type="NCBI Taxonomy" id="3163343"/>
    <lineage>
        <taxon>Bacteria</taxon>
        <taxon>Pseudomonadati</taxon>
        <taxon>Bacteroidota</taxon>
        <taxon>Chitinophagia</taxon>
        <taxon>Chitinophagales</taxon>
        <taxon>Chitinophagaceae</taxon>
        <taxon>Chitinophaga</taxon>
    </lineage>
</organism>
<dbReference type="EMBL" id="JBEXAC010000001">
    <property type="protein sequence ID" value="MET6997745.1"/>
    <property type="molecule type" value="Genomic_DNA"/>
</dbReference>
<dbReference type="InterPro" id="IPR012944">
    <property type="entry name" value="SusD_RagB_dom"/>
</dbReference>
<dbReference type="SUPFAM" id="SSF48452">
    <property type="entry name" value="TPR-like"/>
    <property type="match status" value="1"/>
</dbReference>
<keyword evidence="5" id="KW-0998">Cell outer membrane</keyword>
<keyword evidence="3" id="KW-0732">Signal</keyword>
<proteinExistence type="inferred from homology"/>
<dbReference type="InterPro" id="IPR033985">
    <property type="entry name" value="SusD-like_N"/>
</dbReference>
<accession>A0ABV2T5U1</accession>
<keyword evidence="4" id="KW-0472">Membrane</keyword>
<evidence type="ECO:0000256" key="3">
    <source>
        <dbReference type="ARBA" id="ARBA00022729"/>
    </source>
</evidence>
<evidence type="ECO:0000256" key="4">
    <source>
        <dbReference type="ARBA" id="ARBA00023136"/>
    </source>
</evidence>
<dbReference type="Gene3D" id="1.25.40.390">
    <property type="match status" value="1"/>
</dbReference>
<sequence>MKKYYAIITLAGLVLCSLFGCKKTLEEKPRTFLDPDGFFNNPESYESAVKGIYDGVPDLLGGNIQMMREMFSDIYAAPSASYEQALPTYRNAHEPFFYNTRQLWANCYSIIKNANFIIDKLGTAGIPDAAKTPLIAEAKCLRAYAYFNLVQFYGGVPMRIKPIQNYNELQAPRGTEEEAYKQIVEDLTAAEAGLKEEAPQKGRVYKKVATALLAKVYLTMAGNPLNKTAYYVNARDKALEVIGDNKFQLVDDYAKVFQTTTYTTETIWGVLYVPGIGGNPIHGQTCTAPGFVTLLLPAPWFMNSFPKGDRRRSWGIRTTYKDPSGATLAPFFAKFIDTTFIDNGISPSGSGIVSMAVPLIRLSEMYLIAAEAENEINGPAAAYAYINKVRARARENKNDATQVPDLSGLTKPQFRDAVILERKWELHLEGSTWMDMKRTNTFSKIQTVRGNNLIHAIGAYNQTWLIPDVEITNNSIAQNPAY</sequence>
<evidence type="ECO:0000256" key="2">
    <source>
        <dbReference type="ARBA" id="ARBA00006275"/>
    </source>
</evidence>
<dbReference type="Pfam" id="PF07980">
    <property type="entry name" value="SusD_RagB"/>
    <property type="match status" value="1"/>
</dbReference>
<reference evidence="8 9" key="1">
    <citation type="submission" date="2024-06" db="EMBL/GenBank/DDBJ databases">
        <title>Chitinophaga defluvii sp. nov., isolated from municipal sewage.</title>
        <authorList>
            <person name="Zhang L."/>
        </authorList>
    </citation>
    <scope>NUCLEOTIDE SEQUENCE [LARGE SCALE GENOMIC DNA]</scope>
    <source>
        <strain evidence="8 9">H8</strain>
    </source>
</reference>
<evidence type="ECO:0000259" key="7">
    <source>
        <dbReference type="Pfam" id="PF14322"/>
    </source>
</evidence>
<evidence type="ECO:0000256" key="5">
    <source>
        <dbReference type="ARBA" id="ARBA00023237"/>
    </source>
</evidence>
<dbReference type="CDD" id="cd08977">
    <property type="entry name" value="SusD"/>
    <property type="match status" value="1"/>
</dbReference>
<dbReference type="RefSeq" id="WP_354660380.1">
    <property type="nucleotide sequence ID" value="NZ_JBEXAC010000001.1"/>
</dbReference>
<comment type="caution">
    <text evidence="8">The sequence shown here is derived from an EMBL/GenBank/DDBJ whole genome shotgun (WGS) entry which is preliminary data.</text>
</comment>
<dbReference type="Proteomes" id="UP001549749">
    <property type="component" value="Unassembled WGS sequence"/>
</dbReference>
<evidence type="ECO:0000313" key="9">
    <source>
        <dbReference type="Proteomes" id="UP001549749"/>
    </source>
</evidence>
<evidence type="ECO:0000259" key="6">
    <source>
        <dbReference type="Pfam" id="PF07980"/>
    </source>
</evidence>
<name>A0ABV2T5U1_9BACT</name>
<dbReference type="Pfam" id="PF14322">
    <property type="entry name" value="SusD-like_3"/>
    <property type="match status" value="1"/>
</dbReference>
<gene>
    <name evidence="8" type="ORF">ABR189_10215</name>
</gene>
<evidence type="ECO:0000313" key="8">
    <source>
        <dbReference type="EMBL" id="MET6997745.1"/>
    </source>
</evidence>
<feature type="domain" description="RagB/SusD" evidence="6">
    <location>
        <begin position="333"/>
        <end position="449"/>
    </location>
</feature>
<comment type="similarity">
    <text evidence="2">Belongs to the SusD family.</text>
</comment>
<feature type="domain" description="SusD-like N-terminal" evidence="7">
    <location>
        <begin position="48"/>
        <end position="218"/>
    </location>
</feature>
<dbReference type="InterPro" id="IPR011990">
    <property type="entry name" value="TPR-like_helical_dom_sf"/>
</dbReference>
<protein>
    <submittedName>
        <fullName evidence="8">RagB/SusD family nutrient uptake outer membrane protein</fullName>
    </submittedName>
</protein>